<dbReference type="eggNOG" id="ENOG502QW6K">
    <property type="taxonomic scope" value="Eukaryota"/>
</dbReference>
<evidence type="ECO:0000256" key="5">
    <source>
        <dbReference type="SAM" id="MobiDB-lite"/>
    </source>
</evidence>
<evidence type="ECO:0000259" key="7">
    <source>
        <dbReference type="Pfam" id="PF16135"/>
    </source>
</evidence>
<keyword evidence="3 4" id="KW-0539">Nucleus</keyword>
<evidence type="ECO:0000256" key="4">
    <source>
        <dbReference type="RuleBase" id="RU369029"/>
    </source>
</evidence>
<organism evidence="8 9">
    <name type="scientific">Cicer arietinum</name>
    <name type="common">Chickpea</name>
    <name type="synonym">Garbanzo</name>
    <dbReference type="NCBI Taxonomy" id="3827"/>
    <lineage>
        <taxon>Eukaryota</taxon>
        <taxon>Viridiplantae</taxon>
        <taxon>Streptophyta</taxon>
        <taxon>Embryophyta</taxon>
        <taxon>Tracheophyta</taxon>
        <taxon>Spermatophyta</taxon>
        <taxon>Magnoliopsida</taxon>
        <taxon>eudicotyledons</taxon>
        <taxon>Gunneridae</taxon>
        <taxon>Pentapetalae</taxon>
        <taxon>rosids</taxon>
        <taxon>fabids</taxon>
        <taxon>Fabales</taxon>
        <taxon>Fabaceae</taxon>
        <taxon>Papilionoideae</taxon>
        <taxon>50 kb inversion clade</taxon>
        <taxon>NPAAA clade</taxon>
        <taxon>Hologalegina</taxon>
        <taxon>IRL clade</taxon>
        <taxon>Cicereae</taxon>
        <taxon>Cicer</taxon>
    </lineage>
</organism>
<dbReference type="InterPro" id="IPR031307">
    <property type="entry name" value="Ninja_fam"/>
</dbReference>
<evidence type="ECO:0000256" key="2">
    <source>
        <dbReference type="ARBA" id="ARBA00006081"/>
    </source>
</evidence>
<dbReference type="OrthoDB" id="667358at2759"/>
<evidence type="ECO:0000313" key="8">
    <source>
        <dbReference type="Proteomes" id="UP000087171"/>
    </source>
</evidence>
<dbReference type="KEGG" id="cam:101504428"/>
<comment type="function">
    <text evidence="4">Acts as a negative regulator of abscisic acid (ABA) response.</text>
</comment>
<evidence type="ECO:0000313" key="9">
    <source>
        <dbReference type="RefSeq" id="XP_004489525.1"/>
    </source>
</evidence>
<feature type="region of interest" description="Disordered" evidence="5">
    <location>
        <begin position="1"/>
        <end position="26"/>
    </location>
</feature>
<protein>
    <recommendedName>
        <fullName evidence="4">Ninja-family protein</fullName>
    </recommendedName>
    <alternativeName>
        <fullName evidence="4">ABI-binding protein</fullName>
    </alternativeName>
</protein>
<dbReference type="RefSeq" id="XP_004489525.1">
    <property type="nucleotide sequence ID" value="XM_004489468.3"/>
</dbReference>
<feature type="domain" description="Tify" evidence="7">
    <location>
        <begin position="322"/>
        <end position="357"/>
    </location>
</feature>
<dbReference type="GO" id="GO:0045892">
    <property type="term" value="P:negative regulation of DNA-templated transcription"/>
    <property type="evidence" value="ECO:0007669"/>
    <property type="project" value="TreeGrafter"/>
</dbReference>
<gene>
    <name evidence="9" type="primary">LOC101504428</name>
</gene>
<feature type="domain" description="Ethylene-responsive binding factor-associated repression" evidence="6">
    <location>
        <begin position="67"/>
        <end position="100"/>
    </location>
</feature>
<dbReference type="InterPro" id="IPR032310">
    <property type="entry name" value="NLS_NINJA_AFP-like"/>
</dbReference>
<proteinExistence type="inferred from homology"/>
<reference evidence="8" key="1">
    <citation type="journal article" date="2013" name="Nat. Biotechnol.">
        <title>Draft genome sequence of chickpea (Cicer arietinum) provides a resource for trait improvement.</title>
        <authorList>
            <person name="Varshney R.K."/>
            <person name="Song C."/>
            <person name="Saxena R.K."/>
            <person name="Azam S."/>
            <person name="Yu S."/>
            <person name="Sharpe A.G."/>
            <person name="Cannon S."/>
            <person name="Baek J."/>
            <person name="Rosen B.D."/>
            <person name="Tar'an B."/>
            <person name="Millan T."/>
            <person name="Zhang X."/>
            <person name="Ramsay L.D."/>
            <person name="Iwata A."/>
            <person name="Wang Y."/>
            <person name="Nelson W."/>
            <person name="Farmer A.D."/>
            <person name="Gaur P.M."/>
            <person name="Soderlund C."/>
            <person name="Penmetsa R.V."/>
            <person name="Xu C."/>
            <person name="Bharti A.K."/>
            <person name="He W."/>
            <person name="Winter P."/>
            <person name="Zhao S."/>
            <person name="Hane J.K."/>
            <person name="Carrasquilla-Garcia N."/>
            <person name="Condie J.A."/>
            <person name="Upadhyaya H.D."/>
            <person name="Luo M.C."/>
            <person name="Thudi M."/>
            <person name="Gowda C.L."/>
            <person name="Singh N.P."/>
            <person name="Lichtenzveig J."/>
            <person name="Gali K.K."/>
            <person name="Rubio J."/>
            <person name="Nadarajan N."/>
            <person name="Dolezel J."/>
            <person name="Bansal K.C."/>
            <person name="Xu X."/>
            <person name="Edwards D."/>
            <person name="Zhang G."/>
            <person name="Kahl G."/>
            <person name="Gil J."/>
            <person name="Singh K.B."/>
            <person name="Datta S.K."/>
            <person name="Jackson S.A."/>
            <person name="Wang J."/>
            <person name="Cook D.R."/>
        </authorList>
    </citation>
    <scope>NUCLEOTIDE SEQUENCE [LARGE SCALE GENOMIC DNA]</scope>
    <source>
        <strain evidence="8">cv. CDC Frontier</strain>
    </source>
</reference>
<dbReference type="InterPro" id="IPR012463">
    <property type="entry name" value="Ninja_motif"/>
</dbReference>
<feature type="compositionally biased region" description="Low complexity" evidence="5">
    <location>
        <begin position="238"/>
        <end position="257"/>
    </location>
</feature>
<reference evidence="9" key="2">
    <citation type="submission" date="2025-08" db="UniProtKB">
        <authorList>
            <consortium name="RefSeq"/>
        </authorList>
    </citation>
    <scope>IDENTIFICATION</scope>
    <source>
        <tissue evidence="9">Etiolated seedlings</tissue>
    </source>
</reference>
<dbReference type="AlphaFoldDB" id="A0A1S2XHP8"/>
<feature type="compositionally biased region" description="Gly residues" evidence="5">
    <location>
        <begin position="228"/>
        <end position="237"/>
    </location>
</feature>
<name>A0A1S2XHP8_CICAR</name>
<dbReference type="GO" id="GO:0005634">
    <property type="term" value="C:nucleus"/>
    <property type="evidence" value="ECO:0007669"/>
    <property type="project" value="UniProtKB-SubCell"/>
</dbReference>
<evidence type="ECO:0000259" key="6">
    <source>
        <dbReference type="Pfam" id="PF07897"/>
    </source>
</evidence>
<keyword evidence="8" id="KW-1185">Reference proteome</keyword>
<evidence type="ECO:0000256" key="1">
    <source>
        <dbReference type="ARBA" id="ARBA00004123"/>
    </source>
</evidence>
<dbReference type="Pfam" id="PF16136">
    <property type="entry name" value="NLS_NINJA_AFP"/>
    <property type="match status" value="1"/>
</dbReference>
<accession>A0A1S2XHP8</accession>
<dbReference type="GeneID" id="101504428"/>
<dbReference type="GO" id="GO:0009737">
    <property type="term" value="P:response to abscisic acid"/>
    <property type="evidence" value="ECO:0007669"/>
    <property type="project" value="TreeGrafter"/>
</dbReference>
<dbReference type="Proteomes" id="UP000087171">
    <property type="component" value="Chromosome Ca2"/>
</dbReference>
<comment type="subcellular location">
    <subcellularLocation>
        <location evidence="1 4">Nucleus</location>
    </subcellularLocation>
</comment>
<dbReference type="InterPro" id="IPR032308">
    <property type="entry name" value="TDBD"/>
</dbReference>
<comment type="similarity">
    <text evidence="2 4">Belongs to the Ninja family.</text>
</comment>
<dbReference type="PANTHER" id="PTHR31413:SF31">
    <property type="entry name" value="NINJA-FAMILY PROTEIN AFP3"/>
    <property type="match status" value="1"/>
</dbReference>
<dbReference type="PaxDb" id="3827-XP_004489525.1"/>
<dbReference type="Pfam" id="PF07897">
    <property type="entry name" value="EAR"/>
    <property type="match status" value="1"/>
</dbReference>
<feature type="region of interest" description="Disordered" evidence="5">
    <location>
        <begin position="214"/>
        <end position="265"/>
    </location>
</feature>
<dbReference type="Pfam" id="PF16135">
    <property type="entry name" value="TDBD"/>
    <property type="match status" value="1"/>
</dbReference>
<dbReference type="STRING" id="3827.A0A1S2XHP8"/>
<dbReference type="PANTHER" id="PTHR31413">
    <property type="entry name" value="AFP HOMOLOG 2"/>
    <property type="match status" value="1"/>
</dbReference>
<evidence type="ECO:0000256" key="3">
    <source>
        <dbReference type="ARBA" id="ARBA00023242"/>
    </source>
</evidence>
<dbReference type="GO" id="GO:0007165">
    <property type="term" value="P:signal transduction"/>
    <property type="evidence" value="ECO:0007669"/>
    <property type="project" value="InterPro"/>
</dbReference>
<sequence>MAVVEEDSDNKTHHSHQISTSTSIPMNNNYPNLFNKFMSSENQRRRRNLPLPTVKPIQQPFHVEEIDEEELELSLGLSMNGRFGVDPNAKKIKRTSSIPEFMIPVSEEETGHVIPAVVNGGGLIRTCSLPVESEEEWRKRKELQSIRRMEARRKRNEKQRNLRGMRERININVVGFEGGVVIEGGGVNSNNNLVDQGDDGLRRTTSLLRSRVGGIDLNCEKESPPQQGGSGSGGGSIGSYHGTGSSSGTSESEGQQHGQDEQKSPIAPGARVAKNLGPQNKTKDSVKNLLEDMPSVSTKGEGPNGKRIQGFLYKYGKGEEVRILCVCHGSFLTPAEFVKHAGGPDVTNPLKHIVVSSNLN</sequence>